<dbReference type="InterPro" id="IPR012677">
    <property type="entry name" value="Nucleotide-bd_a/b_plait_sf"/>
</dbReference>
<sequence>MFLTFCVSFKPFMSKRVTGFDIIPPASAILASAAGQATRNARRIYVSDLPPSANQKTVTTFFSHVMAAIGGNAAGPGDAVVSVYINHEKKFAFVEMRSVEEASNAMSLDGIIFEGVHVRVKRPSDYNPSLAAPLGPSQPNPNLNLTVVGLGLEHPFRILVSGLPYYFTEA</sequence>
<protein>
    <submittedName>
        <fullName evidence="6">RNA recognition motif domain, nucleotide-binding alpha-beta plait domain superfamily</fullName>
    </submittedName>
</protein>
<dbReference type="InterPro" id="IPR035979">
    <property type="entry name" value="RBD_domain_sf"/>
</dbReference>
<feature type="domain" description="RRM" evidence="5">
    <location>
        <begin position="42"/>
        <end position="125"/>
    </location>
</feature>
<accession>A0A9K3N2K1</accession>
<evidence type="ECO:0000259" key="5">
    <source>
        <dbReference type="PROSITE" id="PS50102"/>
    </source>
</evidence>
<proteinExistence type="predicted"/>
<reference evidence="6" key="1">
    <citation type="journal article" date="2017" name="Nature">
        <title>The sunflower genome provides insights into oil metabolism, flowering and Asterid evolution.</title>
        <authorList>
            <person name="Badouin H."/>
            <person name="Gouzy J."/>
            <person name="Grassa C.J."/>
            <person name="Murat F."/>
            <person name="Staton S.E."/>
            <person name="Cottret L."/>
            <person name="Lelandais-Briere C."/>
            <person name="Owens G.L."/>
            <person name="Carrere S."/>
            <person name="Mayjonade B."/>
            <person name="Legrand L."/>
            <person name="Gill N."/>
            <person name="Kane N.C."/>
            <person name="Bowers J.E."/>
            <person name="Hubner S."/>
            <person name="Bellec A."/>
            <person name="Berard A."/>
            <person name="Berges H."/>
            <person name="Blanchet N."/>
            <person name="Boniface M.C."/>
            <person name="Brunel D."/>
            <person name="Catrice O."/>
            <person name="Chaidir N."/>
            <person name="Claudel C."/>
            <person name="Donnadieu C."/>
            <person name="Faraut T."/>
            <person name="Fievet G."/>
            <person name="Helmstetter N."/>
            <person name="King M."/>
            <person name="Knapp S.J."/>
            <person name="Lai Z."/>
            <person name="Le Paslier M.C."/>
            <person name="Lippi Y."/>
            <person name="Lorenzon L."/>
            <person name="Mandel J.R."/>
            <person name="Marage G."/>
            <person name="Marchand G."/>
            <person name="Marquand E."/>
            <person name="Bret-Mestries E."/>
            <person name="Morien E."/>
            <person name="Nambeesan S."/>
            <person name="Nguyen T."/>
            <person name="Pegot-Espagnet P."/>
            <person name="Pouilly N."/>
            <person name="Raftis F."/>
            <person name="Sallet E."/>
            <person name="Schiex T."/>
            <person name="Thomas J."/>
            <person name="Vandecasteele C."/>
            <person name="Vares D."/>
            <person name="Vear F."/>
            <person name="Vautrin S."/>
            <person name="Crespi M."/>
            <person name="Mangin B."/>
            <person name="Burke J.M."/>
            <person name="Salse J."/>
            <person name="Munos S."/>
            <person name="Vincourt P."/>
            <person name="Rieseberg L.H."/>
            <person name="Langlade N.B."/>
        </authorList>
    </citation>
    <scope>NUCLEOTIDE SEQUENCE</scope>
    <source>
        <tissue evidence="6">Leaves</tissue>
    </source>
</reference>
<keyword evidence="2 4" id="KW-0694">RNA-binding</keyword>
<dbReference type="CDD" id="cd12230">
    <property type="entry name" value="RRM1_U2AF65"/>
    <property type="match status" value="1"/>
</dbReference>
<organism evidence="6 7">
    <name type="scientific">Helianthus annuus</name>
    <name type="common">Common sunflower</name>
    <dbReference type="NCBI Taxonomy" id="4232"/>
    <lineage>
        <taxon>Eukaryota</taxon>
        <taxon>Viridiplantae</taxon>
        <taxon>Streptophyta</taxon>
        <taxon>Embryophyta</taxon>
        <taxon>Tracheophyta</taxon>
        <taxon>Spermatophyta</taxon>
        <taxon>Magnoliopsida</taxon>
        <taxon>eudicotyledons</taxon>
        <taxon>Gunneridae</taxon>
        <taxon>Pentapetalae</taxon>
        <taxon>asterids</taxon>
        <taxon>campanulids</taxon>
        <taxon>Asterales</taxon>
        <taxon>Asteraceae</taxon>
        <taxon>Asteroideae</taxon>
        <taxon>Heliantheae alliance</taxon>
        <taxon>Heliantheae</taxon>
        <taxon>Helianthus</taxon>
    </lineage>
</organism>
<dbReference type="PROSITE" id="PS50102">
    <property type="entry name" value="RRM"/>
    <property type="match status" value="1"/>
</dbReference>
<keyword evidence="3" id="KW-0508">mRNA splicing</keyword>
<evidence type="ECO:0000256" key="2">
    <source>
        <dbReference type="ARBA" id="ARBA00022884"/>
    </source>
</evidence>
<dbReference type="GO" id="GO:0008380">
    <property type="term" value="P:RNA splicing"/>
    <property type="evidence" value="ECO:0007669"/>
    <property type="project" value="UniProtKB-KW"/>
</dbReference>
<dbReference type="EMBL" id="MNCJ02000325">
    <property type="protein sequence ID" value="KAF5784866.1"/>
    <property type="molecule type" value="Genomic_DNA"/>
</dbReference>
<comment type="caution">
    <text evidence="6">The sequence shown here is derived from an EMBL/GenBank/DDBJ whole genome shotgun (WGS) entry which is preliminary data.</text>
</comment>
<evidence type="ECO:0000256" key="3">
    <source>
        <dbReference type="ARBA" id="ARBA00023187"/>
    </source>
</evidence>
<dbReference type="FunFam" id="3.30.70.330:FF:000057">
    <property type="entry name" value="U2 snRNP auxiliary factor large subunit"/>
    <property type="match status" value="1"/>
</dbReference>
<evidence type="ECO:0000313" key="7">
    <source>
        <dbReference type="Proteomes" id="UP000215914"/>
    </source>
</evidence>
<evidence type="ECO:0000313" key="6">
    <source>
        <dbReference type="EMBL" id="KAF5784866.1"/>
    </source>
</evidence>
<name>A0A9K3N2K1_HELAN</name>
<keyword evidence="1" id="KW-0507">mRNA processing</keyword>
<gene>
    <name evidence="6" type="ORF">HanXRQr2_Chr10g0421871</name>
</gene>
<reference evidence="6" key="2">
    <citation type="submission" date="2020-06" db="EMBL/GenBank/DDBJ databases">
        <title>Helianthus annuus Genome sequencing and assembly Release 2.</title>
        <authorList>
            <person name="Gouzy J."/>
            <person name="Langlade N."/>
            <person name="Munos S."/>
        </authorList>
    </citation>
    <scope>NUCLEOTIDE SEQUENCE</scope>
    <source>
        <tissue evidence="6">Leaves</tissue>
    </source>
</reference>
<evidence type="ECO:0000256" key="4">
    <source>
        <dbReference type="PROSITE-ProRule" id="PRU00176"/>
    </source>
</evidence>
<dbReference type="AlphaFoldDB" id="A0A9K3N2K1"/>
<dbReference type="SUPFAM" id="SSF54928">
    <property type="entry name" value="RNA-binding domain, RBD"/>
    <property type="match status" value="1"/>
</dbReference>
<evidence type="ECO:0000256" key="1">
    <source>
        <dbReference type="ARBA" id="ARBA00022664"/>
    </source>
</evidence>
<dbReference type="Gene3D" id="3.30.70.330">
    <property type="match status" value="1"/>
</dbReference>
<dbReference type="InterPro" id="IPR000504">
    <property type="entry name" value="RRM_dom"/>
</dbReference>
<dbReference type="PANTHER" id="PTHR23139">
    <property type="entry name" value="RNA-BINDING PROTEIN"/>
    <property type="match status" value="1"/>
</dbReference>
<dbReference type="SMART" id="SM00360">
    <property type="entry name" value="RRM"/>
    <property type="match status" value="1"/>
</dbReference>
<keyword evidence="7" id="KW-1185">Reference proteome</keyword>
<dbReference type="Gramene" id="mRNA:HanXRQr2_Chr10g0421871">
    <property type="protein sequence ID" value="mRNA:HanXRQr2_Chr10g0421871"/>
    <property type="gene ID" value="HanXRQr2_Chr10g0421871"/>
</dbReference>
<dbReference type="GO" id="GO:0006397">
    <property type="term" value="P:mRNA processing"/>
    <property type="evidence" value="ECO:0007669"/>
    <property type="project" value="UniProtKB-KW"/>
</dbReference>
<dbReference type="Proteomes" id="UP000215914">
    <property type="component" value="Unassembled WGS sequence"/>
</dbReference>
<dbReference type="GO" id="GO:0003723">
    <property type="term" value="F:RNA binding"/>
    <property type="evidence" value="ECO:0007669"/>
    <property type="project" value="UniProtKB-UniRule"/>
</dbReference>